<evidence type="ECO:0000313" key="1">
    <source>
        <dbReference type="EMBL" id="AUV82591.1"/>
    </source>
</evidence>
<organism evidence="1 2">
    <name type="scientific">Salinigranum rubrum</name>
    <dbReference type="NCBI Taxonomy" id="755307"/>
    <lineage>
        <taxon>Archaea</taxon>
        <taxon>Methanobacteriati</taxon>
        <taxon>Methanobacteriota</taxon>
        <taxon>Stenosarchaea group</taxon>
        <taxon>Halobacteria</taxon>
        <taxon>Halobacteriales</taxon>
        <taxon>Haloferacaceae</taxon>
        <taxon>Salinigranum</taxon>
    </lineage>
</organism>
<name>A0A2I8VKZ7_9EURY</name>
<dbReference type="InterPro" id="IPR007815">
    <property type="entry name" value="Emycin_Estase"/>
</dbReference>
<dbReference type="AlphaFoldDB" id="A0A2I8VKZ7"/>
<evidence type="ECO:0000313" key="2">
    <source>
        <dbReference type="Proteomes" id="UP000236584"/>
    </source>
</evidence>
<proteinExistence type="predicted"/>
<dbReference type="Gene3D" id="3.40.1660.10">
    <property type="entry name" value="EreA-like (biosynthetic domain)"/>
    <property type="match status" value="1"/>
</dbReference>
<dbReference type="Proteomes" id="UP000236584">
    <property type="component" value="Chromosome"/>
</dbReference>
<reference evidence="1 2" key="1">
    <citation type="submission" date="2018-01" db="EMBL/GenBank/DDBJ databases">
        <title>Complete genome sequence of Salinigranum rubrum GX10T, an extremely halophilic archaeon isolated from a marine solar saltern.</title>
        <authorList>
            <person name="Han S."/>
        </authorList>
    </citation>
    <scope>NUCLEOTIDE SEQUENCE [LARGE SCALE GENOMIC DNA]</scope>
    <source>
        <strain evidence="1 2">GX10</strain>
    </source>
</reference>
<gene>
    <name evidence="1" type="ORF">C2R22_13855</name>
</gene>
<sequence>MTPVGLELGGGVVAALDGETRDIVEYPIPSPPPGSIPDVFRRVDDPLFSVSVDELYDAPSVREWLRTQPQRHDIWGGHPDGDSPVHYRSSDLSGFDWVVFVDETSPLSLGESARTEPSPRRTRLRIRVFGEPVRLSGVPLSE</sequence>
<dbReference type="Pfam" id="PF05139">
    <property type="entry name" value="Erythro_esteras"/>
    <property type="match status" value="1"/>
</dbReference>
<dbReference type="EMBL" id="CP026309">
    <property type="protein sequence ID" value="AUV82591.1"/>
    <property type="molecule type" value="Genomic_DNA"/>
</dbReference>
<dbReference type="SUPFAM" id="SSF159501">
    <property type="entry name" value="EreA/ChaN-like"/>
    <property type="match status" value="1"/>
</dbReference>
<protein>
    <submittedName>
        <fullName evidence="1">Uncharacterized protein</fullName>
    </submittedName>
</protein>
<keyword evidence="2" id="KW-1185">Reference proteome</keyword>
<dbReference type="OrthoDB" id="260438at2157"/>
<accession>A0A2I8VKZ7</accession>
<dbReference type="KEGG" id="srub:C2R22_13855"/>
<dbReference type="GO" id="GO:0046677">
    <property type="term" value="P:response to antibiotic"/>
    <property type="evidence" value="ECO:0007669"/>
    <property type="project" value="InterPro"/>
</dbReference>